<keyword evidence="4" id="KW-1185">Reference proteome</keyword>
<accession>A0A0K3CI71</accession>
<evidence type="ECO:0000259" key="2">
    <source>
        <dbReference type="Pfam" id="PF25534"/>
    </source>
</evidence>
<dbReference type="InterPro" id="IPR057678">
    <property type="entry name" value="DUF7918"/>
</dbReference>
<name>A0A0K3CI71_RHOTO</name>
<organism evidence="3 4">
    <name type="scientific">Rhodotorula toruloides</name>
    <name type="common">Yeast</name>
    <name type="synonym">Rhodosporidium toruloides</name>
    <dbReference type="NCBI Taxonomy" id="5286"/>
    <lineage>
        <taxon>Eukaryota</taxon>
        <taxon>Fungi</taxon>
        <taxon>Dikarya</taxon>
        <taxon>Basidiomycota</taxon>
        <taxon>Pucciniomycotina</taxon>
        <taxon>Microbotryomycetes</taxon>
        <taxon>Sporidiobolales</taxon>
        <taxon>Sporidiobolaceae</taxon>
        <taxon>Rhodotorula</taxon>
    </lineage>
</organism>
<dbReference type="AlphaFoldDB" id="A0A0K3CI71"/>
<evidence type="ECO:0000256" key="1">
    <source>
        <dbReference type="SAM" id="MobiDB-lite"/>
    </source>
</evidence>
<protein>
    <submittedName>
        <fullName evidence="3">FGENESH: predicted gene_7.446 protein</fullName>
    </submittedName>
</protein>
<evidence type="ECO:0000313" key="4">
    <source>
        <dbReference type="Proteomes" id="UP000199069"/>
    </source>
</evidence>
<sequence>MPLPSAEYRLTSPAQPGLFAFVTIAGQAAKLHRTSDGEYIECVLDQPFQVTFVDNRTTSPGHSYEVTLWTDGVYANRRVVRSTDPLFQTPLNDSSRVFLFNGQIESATTVRQLVFRAVKTLDDDGQCTDQELAKQVGRIELSYIRICNIQNIGWIEPSLRKLTRRVWAEEAKPAGSCSTEPGKVIAVGPQRYDGYDRIDPEDDPFFSLAVRYETREMLELLGVIPVAKGADGQPADKQEDDDFVVLKWTPLGSTNARAAQGGAKKGREKGKATKEAKSVRFADFTVDSDDDKDGSEDIIVLSLVLGGANSKADSRE</sequence>
<dbReference type="STRING" id="5286.A0A0K3CI71"/>
<feature type="domain" description="DUF7918" evidence="2">
    <location>
        <begin position="37"/>
        <end position="225"/>
    </location>
</feature>
<feature type="region of interest" description="Disordered" evidence="1">
    <location>
        <begin position="256"/>
        <end position="276"/>
    </location>
</feature>
<dbReference type="Proteomes" id="UP000199069">
    <property type="component" value="Unassembled WGS sequence"/>
</dbReference>
<feature type="non-terminal residue" evidence="3">
    <location>
        <position position="316"/>
    </location>
</feature>
<evidence type="ECO:0000313" key="3">
    <source>
        <dbReference type="EMBL" id="CTR08200.1"/>
    </source>
</evidence>
<reference evidence="3 4" key="1">
    <citation type="submission" date="2015-07" db="EMBL/GenBank/DDBJ databases">
        <authorList>
            <person name="Cajimat M.N.B."/>
            <person name="Milazzo M.L."/>
            <person name="Fulhorst C.F."/>
        </authorList>
    </citation>
    <scope>NUCLEOTIDE SEQUENCE [LARGE SCALE GENOMIC DNA]</scope>
    <source>
        <strain evidence="3">Single colony</strain>
    </source>
</reference>
<dbReference type="EMBL" id="CWKI01000007">
    <property type="protein sequence ID" value="CTR08200.1"/>
    <property type="molecule type" value="Genomic_DNA"/>
</dbReference>
<gene>
    <name evidence="3" type="primary">FGENESH: predicted gene_7.446</name>
    <name evidence="3" type="ORF">BN2166_0040610</name>
</gene>
<dbReference type="Pfam" id="PF25534">
    <property type="entry name" value="DUF7918"/>
    <property type="match status" value="1"/>
</dbReference>
<proteinExistence type="predicted"/>